<name>A0A926DLI1_9FIRM</name>
<keyword evidence="7 8" id="KW-0472">Membrane</keyword>
<dbReference type="Proteomes" id="UP000611762">
    <property type="component" value="Unassembled WGS sequence"/>
</dbReference>
<accession>A0A926DLI1</accession>
<evidence type="ECO:0000313" key="10">
    <source>
        <dbReference type="Proteomes" id="UP000611762"/>
    </source>
</evidence>
<keyword evidence="10" id="KW-1185">Reference proteome</keyword>
<evidence type="ECO:0000256" key="8">
    <source>
        <dbReference type="SAM" id="Phobius"/>
    </source>
</evidence>
<dbReference type="SUPFAM" id="SSF81345">
    <property type="entry name" value="ABC transporter involved in vitamin B12 uptake, BtuC"/>
    <property type="match status" value="1"/>
</dbReference>
<comment type="subcellular location">
    <subcellularLocation>
        <location evidence="1">Cell membrane</location>
        <topology evidence="1">Multi-pass membrane protein</topology>
    </subcellularLocation>
</comment>
<dbReference type="PANTHER" id="PTHR30472:SF25">
    <property type="entry name" value="ABC TRANSPORTER PERMEASE PROTEIN MJ0876-RELATED"/>
    <property type="match status" value="1"/>
</dbReference>
<organism evidence="9 10">
    <name type="scientific">Congzhengia minquanensis</name>
    <dbReference type="NCBI Taxonomy" id="2763657"/>
    <lineage>
        <taxon>Bacteria</taxon>
        <taxon>Bacillati</taxon>
        <taxon>Bacillota</taxon>
        <taxon>Clostridia</taxon>
        <taxon>Eubacteriales</taxon>
        <taxon>Oscillospiraceae</taxon>
        <taxon>Congzhengia</taxon>
    </lineage>
</organism>
<dbReference type="GO" id="GO:0022857">
    <property type="term" value="F:transmembrane transporter activity"/>
    <property type="evidence" value="ECO:0007669"/>
    <property type="project" value="InterPro"/>
</dbReference>
<dbReference type="GO" id="GO:0005886">
    <property type="term" value="C:plasma membrane"/>
    <property type="evidence" value="ECO:0007669"/>
    <property type="project" value="UniProtKB-SubCell"/>
</dbReference>
<feature type="transmembrane region" description="Helical" evidence="8">
    <location>
        <begin position="280"/>
        <end position="302"/>
    </location>
</feature>
<keyword evidence="3" id="KW-0813">Transport</keyword>
<dbReference type="PANTHER" id="PTHR30472">
    <property type="entry name" value="FERRIC ENTEROBACTIN TRANSPORT SYSTEM PERMEASE PROTEIN"/>
    <property type="match status" value="1"/>
</dbReference>
<dbReference type="GO" id="GO:0033214">
    <property type="term" value="P:siderophore-iron import into cell"/>
    <property type="evidence" value="ECO:0007669"/>
    <property type="project" value="TreeGrafter"/>
</dbReference>
<dbReference type="EMBL" id="JACRSU010000001">
    <property type="protein sequence ID" value="MBC8539937.1"/>
    <property type="molecule type" value="Genomic_DNA"/>
</dbReference>
<sequence length="335" mass="34248">MEAIKKRLPFSLALAALTAILLAVAVLSLRLGSAHLSWSAFFGGLFHQKGFETETLILYAVRLPRLTAAVLAGAGLSVSGVLLQSVTGNDLASPGIIGVSSGAGFMVILCLSFFPAAFVFVPAAAFAGAFGTTLLILTAANKIGGGKQTFILAGIAFTAILNAAISFLSLLDTDVLTAYNYFSVGGLSGVQTKSLIVPGAVIFVCIGLCLCLARRINLLCLGDGLASSLGVRVRLLRTVCLILASASAGAVVSFAGLLGFVGLVIPHIARRLFGMNTKRLLAAAPILGAVLVLLGDLLGRVALAPTEIPVGIVMSAIGAPFFFGLLLKKSGGNYA</sequence>
<keyword evidence="5 8" id="KW-0812">Transmembrane</keyword>
<comment type="caution">
    <text evidence="9">The sequence shown here is derived from an EMBL/GenBank/DDBJ whole genome shotgun (WGS) entry which is preliminary data.</text>
</comment>
<keyword evidence="4" id="KW-1003">Cell membrane</keyword>
<evidence type="ECO:0000256" key="3">
    <source>
        <dbReference type="ARBA" id="ARBA00022448"/>
    </source>
</evidence>
<feature type="transmembrane region" description="Helical" evidence="8">
    <location>
        <begin position="150"/>
        <end position="171"/>
    </location>
</feature>
<evidence type="ECO:0000256" key="4">
    <source>
        <dbReference type="ARBA" id="ARBA00022475"/>
    </source>
</evidence>
<feature type="transmembrane region" description="Helical" evidence="8">
    <location>
        <begin position="120"/>
        <end position="138"/>
    </location>
</feature>
<dbReference type="RefSeq" id="WP_249311105.1">
    <property type="nucleotide sequence ID" value="NZ_JACRSU010000001.1"/>
</dbReference>
<dbReference type="Gene3D" id="1.10.3470.10">
    <property type="entry name" value="ABC transporter involved in vitamin B12 uptake, BtuC"/>
    <property type="match status" value="1"/>
</dbReference>
<evidence type="ECO:0000256" key="5">
    <source>
        <dbReference type="ARBA" id="ARBA00022692"/>
    </source>
</evidence>
<evidence type="ECO:0000256" key="6">
    <source>
        <dbReference type="ARBA" id="ARBA00022989"/>
    </source>
</evidence>
<protein>
    <submittedName>
        <fullName evidence="9">Iron ABC transporter permease</fullName>
    </submittedName>
</protein>
<proteinExistence type="inferred from homology"/>
<evidence type="ECO:0000256" key="2">
    <source>
        <dbReference type="ARBA" id="ARBA00007935"/>
    </source>
</evidence>
<dbReference type="InterPro" id="IPR037294">
    <property type="entry name" value="ABC_BtuC-like"/>
</dbReference>
<keyword evidence="6 8" id="KW-1133">Transmembrane helix</keyword>
<feature type="transmembrane region" description="Helical" evidence="8">
    <location>
        <begin position="63"/>
        <end position="83"/>
    </location>
</feature>
<evidence type="ECO:0000313" key="9">
    <source>
        <dbReference type="EMBL" id="MBC8539937.1"/>
    </source>
</evidence>
<gene>
    <name evidence="9" type="ORF">H8698_02965</name>
</gene>
<dbReference type="Pfam" id="PF01032">
    <property type="entry name" value="FecCD"/>
    <property type="match status" value="1"/>
</dbReference>
<reference evidence="9" key="1">
    <citation type="submission" date="2020-08" db="EMBL/GenBank/DDBJ databases">
        <title>Genome public.</title>
        <authorList>
            <person name="Liu C."/>
            <person name="Sun Q."/>
        </authorList>
    </citation>
    <scope>NUCLEOTIDE SEQUENCE</scope>
    <source>
        <strain evidence="9">H8</strain>
    </source>
</reference>
<evidence type="ECO:0000256" key="1">
    <source>
        <dbReference type="ARBA" id="ARBA00004651"/>
    </source>
</evidence>
<evidence type="ECO:0000256" key="7">
    <source>
        <dbReference type="ARBA" id="ARBA00023136"/>
    </source>
</evidence>
<dbReference type="CDD" id="cd06550">
    <property type="entry name" value="TM_ABC_iron-siderophores_like"/>
    <property type="match status" value="1"/>
</dbReference>
<dbReference type="InterPro" id="IPR000522">
    <property type="entry name" value="ABC_transptr_permease_BtuC"/>
</dbReference>
<feature type="transmembrane region" description="Helical" evidence="8">
    <location>
        <begin position="250"/>
        <end position="268"/>
    </location>
</feature>
<comment type="similarity">
    <text evidence="2">Belongs to the binding-protein-dependent transport system permease family. FecCD subfamily.</text>
</comment>
<feature type="transmembrane region" description="Helical" evidence="8">
    <location>
        <begin position="195"/>
        <end position="213"/>
    </location>
</feature>
<dbReference type="FunFam" id="1.10.3470.10:FF:000001">
    <property type="entry name" value="Vitamin B12 ABC transporter permease BtuC"/>
    <property type="match status" value="1"/>
</dbReference>
<dbReference type="AlphaFoldDB" id="A0A926DLI1"/>
<feature type="transmembrane region" description="Helical" evidence="8">
    <location>
        <begin position="308"/>
        <end position="327"/>
    </location>
</feature>